<protein>
    <recommendedName>
        <fullName evidence="3">Kelch repeat type 1-containing protein</fullName>
    </recommendedName>
</protein>
<reference evidence="2" key="1">
    <citation type="journal article" date="2013" name="Proc. Natl. Acad. Sci. U.S.A.">
        <title>Improving the coverage of the cyanobacterial phylum using diversity-driven genome sequencing.</title>
        <authorList>
            <person name="Shih P.M."/>
            <person name="Wu D."/>
            <person name="Latifi A."/>
            <person name="Axen S.D."/>
            <person name="Fewer D.P."/>
            <person name="Talla E."/>
            <person name="Calteau A."/>
            <person name="Cai F."/>
            <person name="Tandeau de Marsac N."/>
            <person name="Rippka R."/>
            <person name="Herdman M."/>
            <person name="Sivonen K."/>
            <person name="Coursin T."/>
            <person name="Laurent T."/>
            <person name="Goodwin L."/>
            <person name="Nolan M."/>
            <person name="Davenport K.W."/>
            <person name="Han C.S."/>
            <person name="Rubin E.M."/>
            <person name="Eisen J.A."/>
            <person name="Woyke T."/>
            <person name="Gugger M."/>
            <person name="Kerfeld C.A."/>
        </authorList>
    </citation>
    <scope>NUCLEOTIDE SEQUENCE [LARGE SCALE GENOMIC DNA]</scope>
    <source>
        <strain evidence="2">ATCC 29371 / PCC 7437</strain>
    </source>
</reference>
<proteinExistence type="predicted"/>
<evidence type="ECO:0000313" key="1">
    <source>
        <dbReference type="EMBL" id="AFZ34360.1"/>
    </source>
</evidence>
<dbReference type="OrthoDB" id="568945at2"/>
<dbReference type="SUPFAM" id="SSF50939">
    <property type="entry name" value="Sialidases"/>
    <property type="match status" value="1"/>
</dbReference>
<name>K9XP21_STAC7</name>
<sequence>MIRQKYRQKILLSVLLFSLTILILTCETLSREHYNHHAVVRLGNPSLNDGKVDRALNVWDLQVFDGKIYIAGGSTVNNAGPINVWAYNPATQSFIKEYTVNEEAIEHYKVFDNQLYIPAADPRGNDANKFYCKASDGQWTKYASNAVKLAHVRDLIETKSGDLLLVGNNRNPNNINQDAPGTAITTDNGASFQGAGVNNSPSINNVVLADYNWFFSVFSYQNKIYAPTSMLKDAWNSPGTIAVYELQEKSFILAPQLDNSEFIPQKQIKENKGKYGFETIYRIWHPVEFNHSLIYSVRSYSNSSNKQKYEENYMNSLGMYLKKGMGKTPEVVHLPHHAIGEDILVINNELYVLANRKIFCDRFIIYIYKTSNLSNKRGWQKVLSFKSSNKARSFEYLNGKFYFGLGQDYGEPINNSGEILSYTPT</sequence>
<accession>K9XP21</accession>
<dbReference type="AlphaFoldDB" id="K9XP21"/>
<keyword evidence="2" id="KW-1185">Reference proteome</keyword>
<evidence type="ECO:0008006" key="3">
    <source>
        <dbReference type="Google" id="ProtNLM"/>
    </source>
</evidence>
<dbReference type="InterPro" id="IPR036278">
    <property type="entry name" value="Sialidase_sf"/>
</dbReference>
<dbReference type="RefSeq" id="WP_015192033.1">
    <property type="nucleotide sequence ID" value="NC_019748.1"/>
</dbReference>
<dbReference type="Proteomes" id="UP000010473">
    <property type="component" value="Chromosome"/>
</dbReference>
<dbReference type="HOGENOM" id="CLU_034825_0_0_3"/>
<gene>
    <name evidence="1" type="ordered locus">Sta7437_0769</name>
</gene>
<evidence type="ECO:0000313" key="2">
    <source>
        <dbReference type="Proteomes" id="UP000010473"/>
    </source>
</evidence>
<dbReference type="STRING" id="111780.Sta7437_0769"/>
<dbReference type="eggNOG" id="ENOG503255I">
    <property type="taxonomic scope" value="Bacteria"/>
</dbReference>
<organism evidence="1 2">
    <name type="scientific">Stanieria cyanosphaera (strain ATCC 29371 / PCC 7437)</name>
    <dbReference type="NCBI Taxonomy" id="111780"/>
    <lineage>
        <taxon>Bacteria</taxon>
        <taxon>Bacillati</taxon>
        <taxon>Cyanobacteriota</taxon>
        <taxon>Cyanophyceae</taxon>
        <taxon>Pleurocapsales</taxon>
        <taxon>Dermocarpellaceae</taxon>
        <taxon>Stanieria</taxon>
    </lineage>
</organism>
<dbReference type="KEGG" id="scs:Sta7437_0769"/>
<dbReference type="EMBL" id="CP003653">
    <property type="protein sequence ID" value="AFZ34360.1"/>
    <property type="molecule type" value="Genomic_DNA"/>
</dbReference>